<evidence type="ECO:0008006" key="3">
    <source>
        <dbReference type="Google" id="ProtNLM"/>
    </source>
</evidence>
<evidence type="ECO:0000313" key="2">
    <source>
        <dbReference type="Proteomes" id="UP000633263"/>
    </source>
</evidence>
<dbReference type="NCBIfam" id="TIGR02532">
    <property type="entry name" value="IV_pilin_GFxxxE"/>
    <property type="match status" value="1"/>
</dbReference>
<protein>
    <recommendedName>
        <fullName evidence="3">Prepilin-type N-terminal cleavage/methylation domain-containing protein</fullName>
    </recommendedName>
</protein>
<dbReference type="Proteomes" id="UP000633263">
    <property type="component" value="Unassembled WGS sequence"/>
</dbReference>
<reference evidence="2" key="1">
    <citation type="journal article" date="2019" name="Int. J. Syst. Evol. Microbiol.">
        <title>The Global Catalogue of Microorganisms (GCM) 10K type strain sequencing project: providing services to taxonomists for standard genome sequencing and annotation.</title>
        <authorList>
            <consortium name="The Broad Institute Genomics Platform"/>
            <consortium name="The Broad Institute Genome Sequencing Center for Infectious Disease"/>
            <person name="Wu L."/>
            <person name="Ma J."/>
        </authorList>
    </citation>
    <scope>NUCLEOTIDE SEQUENCE [LARGE SCALE GENOMIC DNA]</scope>
    <source>
        <strain evidence="2">JCM 11590</strain>
    </source>
</reference>
<dbReference type="SUPFAM" id="SSF54523">
    <property type="entry name" value="Pili subunits"/>
    <property type="match status" value="1"/>
</dbReference>
<dbReference type="EMBL" id="BMNN01000003">
    <property type="protein sequence ID" value="GGJ00273.1"/>
    <property type="molecule type" value="Genomic_DNA"/>
</dbReference>
<accession>A0ABQ2CPB8</accession>
<sequence length="145" mass="15075">MVIRARRQLGLSLIELALVLLIVGLLAMAATPLTSSWGAGSDLHAASGQLNQAFGHARAVALRNEGGAVGDDPAARIVHDAASRQLRVCRLPSGPCTDPLWRSTLPSGVALTGPFPILLNNRGQLAAPVSVQLAKGGMTDVHTFQ</sequence>
<keyword evidence="2" id="KW-1185">Reference proteome</keyword>
<dbReference type="InterPro" id="IPR045584">
    <property type="entry name" value="Pilin-like"/>
</dbReference>
<organism evidence="1 2">
    <name type="scientific">Halopseudomonas pertucinogena</name>
    <dbReference type="NCBI Taxonomy" id="86175"/>
    <lineage>
        <taxon>Bacteria</taxon>
        <taxon>Pseudomonadati</taxon>
        <taxon>Pseudomonadota</taxon>
        <taxon>Gammaproteobacteria</taxon>
        <taxon>Pseudomonadales</taxon>
        <taxon>Pseudomonadaceae</taxon>
        <taxon>Halopseudomonas</taxon>
    </lineage>
</organism>
<proteinExistence type="predicted"/>
<name>A0ABQ2CPB8_9GAMM</name>
<gene>
    <name evidence="1" type="ORF">GCM10009083_16310</name>
</gene>
<comment type="caution">
    <text evidence="1">The sequence shown here is derived from an EMBL/GenBank/DDBJ whole genome shotgun (WGS) entry which is preliminary data.</text>
</comment>
<dbReference type="RefSeq" id="WP_188636145.1">
    <property type="nucleotide sequence ID" value="NZ_BMNN01000003.1"/>
</dbReference>
<evidence type="ECO:0000313" key="1">
    <source>
        <dbReference type="EMBL" id="GGJ00273.1"/>
    </source>
</evidence>
<dbReference type="InterPro" id="IPR012902">
    <property type="entry name" value="N_methyl_site"/>
</dbReference>